<dbReference type="AlphaFoldDB" id="A0A1X7UCC0"/>
<protein>
    <submittedName>
        <fullName evidence="1">Uncharacterized protein</fullName>
    </submittedName>
</protein>
<dbReference type="InParanoid" id="A0A1X7UCC0"/>
<evidence type="ECO:0000313" key="1">
    <source>
        <dbReference type="EnsemblMetazoa" id="Aqu2.1.25135_001"/>
    </source>
</evidence>
<dbReference type="Gene3D" id="3.30.70.2330">
    <property type="match status" value="1"/>
</dbReference>
<name>A0A1X7UCC0_AMPQE</name>
<accession>A0A1X7UCC0</accession>
<reference evidence="1" key="1">
    <citation type="submission" date="2017-05" db="UniProtKB">
        <authorList>
            <consortium name="EnsemblMetazoa"/>
        </authorList>
    </citation>
    <scope>IDENTIFICATION</scope>
</reference>
<sequence>LGEILSCEVEPGNIFDPYAVAIKRSCNYGDNNTVGHVLRKISVVCCLVLKRGTINYTVTGARNHTTDLIQGGLEVPCTLTVTGMKQDIEKVKQLLERAP</sequence>
<dbReference type="EnsemblMetazoa" id="Aqu2.1.25135_001">
    <property type="protein sequence ID" value="Aqu2.1.25135_001"/>
    <property type="gene ID" value="Aqu2.1.25135"/>
</dbReference>
<organism evidence="1">
    <name type="scientific">Amphimedon queenslandica</name>
    <name type="common">Sponge</name>
    <dbReference type="NCBI Taxonomy" id="400682"/>
    <lineage>
        <taxon>Eukaryota</taxon>
        <taxon>Metazoa</taxon>
        <taxon>Porifera</taxon>
        <taxon>Demospongiae</taxon>
        <taxon>Heteroscleromorpha</taxon>
        <taxon>Haplosclerida</taxon>
        <taxon>Niphatidae</taxon>
        <taxon>Amphimedon</taxon>
    </lineage>
</organism>
<proteinExistence type="predicted"/>